<accession>A0A1V9XNA2</accession>
<dbReference type="InterPro" id="IPR039220">
    <property type="entry name" value="FAM3"/>
</dbReference>
<dbReference type="InParanoid" id="A0A1V9XNA2"/>
<feature type="non-terminal residue" evidence="7">
    <location>
        <position position="1"/>
    </location>
</feature>
<protein>
    <submittedName>
        <fullName evidence="7">Protein FAM3A-like</fullName>
    </submittedName>
</protein>
<evidence type="ECO:0000259" key="6">
    <source>
        <dbReference type="Pfam" id="PF15711"/>
    </source>
</evidence>
<reference evidence="7 8" key="1">
    <citation type="journal article" date="2017" name="Gigascience">
        <title>Draft genome of the honey bee ectoparasitic mite, Tropilaelaps mercedesae, is shaped by the parasitic life history.</title>
        <authorList>
            <person name="Dong X."/>
            <person name="Armstrong S.D."/>
            <person name="Xia D."/>
            <person name="Makepeace B.L."/>
            <person name="Darby A.C."/>
            <person name="Kadowaki T."/>
        </authorList>
    </citation>
    <scope>NUCLEOTIDE SEQUENCE [LARGE SCALE GENOMIC DNA]</scope>
    <source>
        <strain evidence="7">Wuxi-XJTLU</strain>
    </source>
</reference>
<keyword evidence="5" id="KW-1015">Disulfide bond</keyword>
<comment type="similarity">
    <text evidence="2">Belongs to the FAM3 family.</text>
</comment>
<proteinExistence type="inferred from homology"/>
<comment type="subcellular location">
    <subcellularLocation>
        <location evidence="1">Secreted</location>
    </subcellularLocation>
</comment>
<evidence type="ECO:0000313" key="8">
    <source>
        <dbReference type="Proteomes" id="UP000192247"/>
    </source>
</evidence>
<dbReference type="AlphaFoldDB" id="A0A1V9XNA2"/>
<keyword evidence="3" id="KW-0964">Secreted</keyword>
<gene>
    <name evidence="7" type="ORF">BIW11_08712</name>
</gene>
<evidence type="ECO:0000313" key="7">
    <source>
        <dbReference type="EMBL" id="OQR74989.1"/>
    </source>
</evidence>
<keyword evidence="4" id="KW-0732">Signal</keyword>
<keyword evidence="8" id="KW-1185">Reference proteome</keyword>
<evidence type="ECO:0000256" key="4">
    <source>
        <dbReference type="ARBA" id="ARBA00022729"/>
    </source>
</evidence>
<evidence type="ECO:0000256" key="1">
    <source>
        <dbReference type="ARBA" id="ARBA00004613"/>
    </source>
</evidence>
<dbReference type="PANTHER" id="PTHR14592">
    <property type="entry name" value="UNCHARACTERIZED FAM3"/>
    <property type="match status" value="1"/>
</dbReference>
<dbReference type="Pfam" id="PF15711">
    <property type="entry name" value="ILEI"/>
    <property type="match status" value="1"/>
</dbReference>
<dbReference type="InterPro" id="IPR039477">
    <property type="entry name" value="ILEI/PANDER_dom"/>
</dbReference>
<evidence type="ECO:0000256" key="5">
    <source>
        <dbReference type="ARBA" id="ARBA00023157"/>
    </source>
</evidence>
<dbReference type="STRING" id="418985.A0A1V9XNA2"/>
<name>A0A1V9XNA2_9ACAR</name>
<comment type="caution">
    <text evidence="7">The sequence shown here is derived from an EMBL/GenBank/DDBJ whole genome shotgun (WGS) entry which is preliminary data.</text>
</comment>
<dbReference type="PROSITE" id="PS52031">
    <property type="entry name" value="GG_LECTIN"/>
    <property type="match status" value="1"/>
</dbReference>
<dbReference type="GO" id="GO:0005576">
    <property type="term" value="C:extracellular region"/>
    <property type="evidence" value="ECO:0007669"/>
    <property type="project" value="UniProtKB-SubCell"/>
</dbReference>
<sequence>NVAYCITFVIPYYFLYASIIHVVPSVAVGERLPNCGLPTACGPESFSAHLFTGVDHHDQPKVCVDGKYIVGEGLNNGGRGINMVVLDTVNKHLQRVVRFDTYQEDSSLLESLLLNLRAGDIVLLVTFDEPTKKYGMFSGSHNEEC</sequence>
<evidence type="ECO:0000256" key="3">
    <source>
        <dbReference type="ARBA" id="ARBA00022525"/>
    </source>
</evidence>
<feature type="domain" description="ILEI/PANDER" evidence="6">
    <location>
        <begin position="79"/>
        <end position="133"/>
    </location>
</feature>
<dbReference type="OrthoDB" id="440755at2759"/>
<organism evidence="7 8">
    <name type="scientific">Tropilaelaps mercedesae</name>
    <dbReference type="NCBI Taxonomy" id="418985"/>
    <lineage>
        <taxon>Eukaryota</taxon>
        <taxon>Metazoa</taxon>
        <taxon>Ecdysozoa</taxon>
        <taxon>Arthropoda</taxon>
        <taxon>Chelicerata</taxon>
        <taxon>Arachnida</taxon>
        <taxon>Acari</taxon>
        <taxon>Parasitiformes</taxon>
        <taxon>Mesostigmata</taxon>
        <taxon>Gamasina</taxon>
        <taxon>Dermanyssoidea</taxon>
        <taxon>Laelapidae</taxon>
        <taxon>Tropilaelaps</taxon>
    </lineage>
</organism>
<dbReference type="Proteomes" id="UP000192247">
    <property type="component" value="Unassembled WGS sequence"/>
</dbReference>
<dbReference type="EMBL" id="MNPL01007038">
    <property type="protein sequence ID" value="OQR74989.1"/>
    <property type="molecule type" value="Genomic_DNA"/>
</dbReference>
<evidence type="ECO:0000256" key="2">
    <source>
        <dbReference type="ARBA" id="ARBA00010905"/>
    </source>
</evidence>